<evidence type="ECO:0000313" key="3">
    <source>
        <dbReference type="EMBL" id="EKG14348.1"/>
    </source>
</evidence>
<dbReference type="Proteomes" id="UP000007129">
    <property type="component" value="Unassembled WGS sequence"/>
</dbReference>
<protein>
    <recommendedName>
        <fullName evidence="2">Atos-like conserved domain-containing protein</fullName>
    </recommendedName>
</protein>
<feature type="region of interest" description="Disordered" evidence="1">
    <location>
        <begin position="633"/>
        <end position="659"/>
    </location>
</feature>
<dbReference type="InterPro" id="IPR033473">
    <property type="entry name" value="Atos-like_C"/>
</dbReference>
<proteinExistence type="predicted"/>
<organism evidence="3 4">
    <name type="scientific">Macrophomina phaseolina (strain MS6)</name>
    <name type="common">Charcoal rot fungus</name>
    <dbReference type="NCBI Taxonomy" id="1126212"/>
    <lineage>
        <taxon>Eukaryota</taxon>
        <taxon>Fungi</taxon>
        <taxon>Dikarya</taxon>
        <taxon>Ascomycota</taxon>
        <taxon>Pezizomycotina</taxon>
        <taxon>Dothideomycetes</taxon>
        <taxon>Dothideomycetes incertae sedis</taxon>
        <taxon>Botryosphaeriales</taxon>
        <taxon>Botryosphaeriaceae</taxon>
        <taxon>Macrophomina</taxon>
    </lineage>
</organism>
<feature type="compositionally biased region" description="Basic and acidic residues" evidence="1">
    <location>
        <begin position="723"/>
        <end position="734"/>
    </location>
</feature>
<feature type="compositionally biased region" description="Basic and acidic residues" evidence="1">
    <location>
        <begin position="460"/>
        <end position="481"/>
    </location>
</feature>
<sequence length="802" mass="89042">MPIFHDQDDASAPAHPPSHRRPHRSANNAFRDTRDEAWSADYLQGADEPDMFGWEDEQHSGEQRQGTLDRVTLIERLKRSQSPPWQKTQTVSIRTVTGPPLGDHASVPQERAPVLSGDLQSRPPQEARHQPRSKSRQSAREPLPLAEAPQEARDEAQDHTAAGLSIERPRSALHSGDFRQERDAVNYGQSSRRNSALSTSPVAPWHHAFPQAALPHVRPGPEHARSDFTRSLLSRKSSQSSLPSSFVLLPPSSPLVQQTNNPDLDFAPRPSSRQNERDSRRHTFSPQSLQNFHTSSAYSHIPGRSLRREGSFPYQAHQPRRSLSSFLGPHSSSTPQSPQLRPRGPSITGETSPLQHAPMVGSYEESILRGRMSTTPSRPLNFIAQIGVLGKGECKAQLRCPPHVTLPFPAVFYSYNSGNGRIADNQPSPYVGLIDLENSLKPAEEPDEKRRRRKHARAGNHSDNDEGDHQNAFHDDGRDAQQRAAHRKREKMKRRSTSPQSPPGGSYRIPQKGQLQIVIKNPNKTAVKLFLVPYDLSDMEPGQKTFIRQRSYSAGPIIDMPLNKRTNFGTDRPEASLSTSEDPNDRPTLRYLIHLHICCPSKGRYFLYKSIRVVFANRVPDGKEKLRNEIQLPDPRYTSYKPARENHATPAQPSHVPSLAASEKAFRRRSAGFSLSNGQAHYDRLDALDFGSPSNGYTGYQTYACAMEPIAPIPFKLPRRLEPVESRPGSRDQMDVDSSSFKASDAGSSASSLFGHGGTWDKRPAGSFSPPPSHTGAGLLAQRLKSLQTSTNDSRDPSTGSA</sequence>
<dbReference type="InParanoid" id="K2RIA5"/>
<dbReference type="Pfam" id="PF13915">
    <property type="entry name" value="DUF4210"/>
    <property type="match status" value="1"/>
</dbReference>
<feature type="compositionally biased region" description="Basic residues" evidence="1">
    <location>
        <begin position="484"/>
        <end position="496"/>
    </location>
</feature>
<dbReference type="PANTHER" id="PTHR13199">
    <property type="entry name" value="GH03947P"/>
    <property type="match status" value="1"/>
</dbReference>
<feature type="region of interest" description="Disordered" evidence="1">
    <location>
        <begin position="312"/>
        <end position="359"/>
    </location>
</feature>
<feature type="compositionally biased region" description="Low complexity" evidence="1">
    <location>
        <begin position="738"/>
        <end position="752"/>
    </location>
</feature>
<feature type="region of interest" description="Disordered" evidence="1">
    <location>
        <begin position="723"/>
        <end position="802"/>
    </location>
</feature>
<dbReference type="InterPro" id="IPR051506">
    <property type="entry name" value="ATOS_Transcription_Regulators"/>
</dbReference>
<name>K2RIA5_MACPH</name>
<evidence type="ECO:0000259" key="2">
    <source>
        <dbReference type="SMART" id="SM01177"/>
    </source>
</evidence>
<feature type="compositionally biased region" description="Polar residues" evidence="1">
    <location>
        <begin position="785"/>
        <end position="802"/>
    </location>
</feature>
<dbReference type="EMBL" id="AHHD01000357">
    <property type="protein sequence ID" value="EKG14348.1"/>
    <property type="molecule type" value="Genomic_DNA"/>
</dbReference>
<feature type="compositionally biased region" description="Polar residues" evidence="1">
    <location>
        <begin position="284"/>
        <end position="296"/>
    </location>
</feature>
<feature type="region of interest" description="Disordered" evidence="1">
    <location>
        <begin position="231"/>
        <end position="296"/>
    </location>
</feature>
<feature type="region of interest" description="Disordered" evidence="1">
    <location>
        <begin position="439"/>
        <end position="511"/>
    </location>
</feature>
<dbReference type="InterPro" id="IPR025261">
    <property type="entry name" value="Atos-like_cons_dom"/>
</dbReference>
<dbReference type="SMART" id="SM01177">
    <property type="entry name" value="DUF4210"/>
    <property type="match status" value="1"/>
</dbReference>
<dbReference type="VEuPathDB" id="FungiDB:MPH_08470"/>
<feature type="region of interest" description="Disordered" evidence="1">
    <location>
        <begin position="563"/>
        <end position="584"/>
    </location>
</feature>
<dbReference type="Pfam" id="PF13889">
    <property type="entry name" value="Chromosome_seg"/>
    <property type="match status" value="1"/>
</dbReference>
<dbReference type="HOGENOM" id="CLU_010290_0_0_1"/>
<gene>
    <name evidence="3" type="ORF">MPH_08470</name>
</gene>
<feature type="compositionally biased region" description="Low complexity" evidence="1">
    <location>
        <begin position="231"/>
        <end position="250"/>
    </location>
</feature>
<accession>K2RIA5</accession>
<reference evidence="3 4" key="1">
    <citation type="journal article" date="2012" name="BMC Genomics">
        <title>Tools to kill: Genome of one of the most destructive plant pathogenic fungi Macrophomina phaseolina.</title>
        <authorList>
            <person name="Islam M.S."/>
            <person name="Haque M.S."/>
            <person name="Islam M.M."/>
            <person name="Emdad E.M."/>
            <person name="Halim A."/>
            <person name="Hossen Q.M.M."/>
            <person name="Hossain M.Z."/>
            <person name="Ahmed B."/>
            <person name="Rahim S."/>
            <person name="Rahman M.S."/>
            <person name="Alam M.M."/>
            <person name="Hou S."/>
            <person name="Wan X."/>
            <person name="Saito J.A."/>
            <person name="Alam M."/>
        </authorList>
    </citation>
    <scope>NUCLEOTIDE SEQUENCE [LARGE SCALE GENOMIC DNA]</scope>
    <source>
        <strain evidence="3 4">MS6</strain>
    </source>
</reference>
<comment type="caution">
    <text evidence="3">The sequence shown here is derived from an EMBL/GenBank/DDBJ whole genome shotgun (WGS) entry which is preliminary data.</text>
</comment>
<evidence type="ECO:0000256" key="1">
    <source>
        <dbReference type="SAM" id="MobiDB-lite"/>
    </source>
</evidence>
<dbReference type="eggNOG" id="KOG2306">
    <property type="taxonomic scope" value="Eukaryota"/>
</dbReference>
<feature type="region of interest" description="Disordered" evidence="1">
    <location>
        <begin position="1"/>
        <end position="180"/>
    </location>
</feature>
<dbReference type="OrthoDB" id="8625101at2759"/>
<feature type="compositionally biased region" description="Low complexity" evidence="1">
    <location>
        <begin position="322"/>
        <end position="333"/>
    </location>
</feature>
<dbReference type="PANTHER" id="PTHR13199:SF11">
    <property type="entry name" value="PROTEIN ATOSSA"/>
    <property type="match status" value="1"/>
</dbReference>
<evidence type="ECO:0000313" key="4">
    <source>
        <dbReference type="Proteomes" id="UP000007129"/>
    </source>
</evidence>
<feature type="compositionally biased region" description="Polar residues" evidence="1">
    <location>
        <begin position="80"/>
        <end position="95"/>
    </location>
</feature>
<dbReference type="AlphaFoldDB" id="K2RIA5"/>
<feature type="domain" description="Atos-like conserved" evidence="2">
    <location>
        <begin position="359"/>
        <end position="431"/>
    </location>
</feature>